<dbReference type="InterPro" id="IPR029063">
    <property type="entry name" value="SAM-dependent_MTases_sf"/>
</dbReference>
<keyword evidence="4" id="KW-0808">Transferase</keyword>
<protein>
    <recommendedName>
        <fullName evidence="2">site-specific DNA-methyltransferase (cytosine-N(4)-specific)</fullName>
        <ecNumber evidence="2">2.1.1.113</ecNumber>
    </recommendedName>
</protein>
<dbReference type="AlphaFoldDB" id="A0A0F9MJZ5"/>
<dbReference type="InterPro" id="IPR001091">
    <property type="entry name" value="RM_Methyltransferase"/>
</dbReference>
<dbReference type="GO" id="GO:0015667">
    <property type="term" value="F:site-specific DNA-methyltransferase (cytosine-N4-specific) activity"/>
    <property type="evidence" value="ECO:0007669"/>
    <property type="project" value="UniProtKB-EC"/>
</dbReference>
<keyword evidence="5" id="KW-0949">S-adenosyl-L-methionine</keyword>
<dbReference type="Pfam" id="PF01555">
    <property type="entry name" value="N6_N4_Mtase"/>
    <property type="match status" value="1"/>
</dbReference>
<accession>A0A0F9MJZ5</accession>
<comment type="catalytic activity">
    <reaction evidence="8">
        <text>a 2'-deoxycytidine in DNA + S-adenosyl-L-methionine = an N(4)-methyl-2'-deoxycytidine in DNA + S-adenosyl-L-homocysteine + H(+)</text>
        <dbReference type="Rhea" id="RHEA:16857"/>
        <dbReference type="Rhea" id="RHEA-COMP:11369"/>
        <dbReference type="Rhea" id="RHEA-COMP:13674"/>
        <dbReference type="ChEBI" id="CHEBI:15378"/>
        <dbReference type="ChEBI" id="CHEBI:57856"/>
        <dbReference type="ChEBI" id="CHEBI:59789"/>
        <dbReference type="ChEBI" id="CHEBI:85452"/>
        <dbReference type="ChEBI" id="CHEBI:137933"/>
        <dbReference type="EC" id="2.1.1.113"/>
    </reaction>
</comment>
<comment type="caution">
    <text evidence="10">The sequence shown here is derived from an EMBL/GenBank/DDBJ whole genome shotgun (WGS) entry which is preliminary data.</text>
</comment>
<proteinExistence type="inferred from homology"/>
<dbReference type="GO" id="GO:0003677">
    <property type="term" value="F:DNA binding"/>
    <property type="evidence" value="ECO:0007669"/>
    <property type="project" value="UniProtKB-KW"/>
</dbReference>
<name>A0A0F9MJZ5_9ZZZZ</name>
<evidence type="ECO:0000256" key="7">
    <source>
        <dbReference type="ARBA" id="ARBA00023125"/>
    </source>
</evidence>
<dbReference type="GO" id="GO:0032259">
    <property type="term" value="P:methylation"/>
    <property type="evidence" value="ECO:0007669"/>
    <property type="project" value="UniProtKB-KW"/>
</dbReference>
<evidence type="ECO:0000256" key="8">
    <source>
        <dbReference type="ARBA" id="ARBA00049120"/>
    </source>
</evidence>
<evidence type="ECO:0000256" key="4">
    <source>
        <dbReference type="ARBA" id="ARBA00022679"/>
    </source>
</evidence>
<evidence type="ECO:0000256" key="2">
    <source>
        <dbReference type="ARBA" id="ARBA00012185"/>
    </source>
</evidence>
<keyword evidence="6" id="KW-0680">Restriction system</keyword>
<dbReference type="PROSITE" id="PS00093">
    <property type="entry name" value="N4_MTASE"/>
    <property type="match status" value="1"/>
</dbReference>
<evidence type="ECO:0000256" key="1">
    <source>
        <dbReference type="ARBA" id="ARBA00010203"/>
    </source>
</evidence>
<dbReference type="InterPro" id="IPR002941">
    <property type="entry name" value="DNA_methylase_N4/N6"/>
</dbReference>
<dbReference type="PRINTS" id="PR00508">
    <property type="entry name" value="S21N4MTFRASE"/>
</dbReference>
<dbReference type="GO" id="GO:0009307">
    <property type="term" value="P:DNA restriction-modification system"/>
    <property type="evidence" value="ECO:0007669"/>
    <property type="project" value="UniProtKB-KW"/>
</dbReference>
<keyword evidence="3" id="KW-0489">Methyltransferase</keyword>
<evidence type="ECO:0000259" key="9">
    <source>
        <dbReference type="Pfam" id="PF01555"/>
    </source>
</evidence>
<evidence type="ECO:0000256" key="6">
    <source>
        <dbReference type="ARBA" id="ARBA00022747"/>
    </source>
</evidence>
<comment type="similarity">
    <text evidence="1">Belongs to the N(4)/N(6)-methyltransferase family. N(4) subfamily.</text>
</comment>
<dbReference type="GO" id="GO:0008170">
    <property type="term" value="F:N-methyltransferase activity"/>
    <property type="evidence" value="ECO:0007669"/>
    <property type="project" value="InterPro"/>
</dbReference>
<evidence type="ECO:0000256" key="3">
    <source>
        <dbReference type="ARBA" id="ARBA00022603"/>
    </source>
</evidence>
<dbReference type="SUPFAM" id="SSF53335">
    <property type="entry name" value="S-adenosyl-L-methionine-dependent methyltransferases"/>
    <property type="match status" value="1"/>
</dbReference>
<evidence type="ECO:0000256" key="5">
    <source>
        <dbReference type="ARBA" id="ARBA00022691"/>
    </source>
</evidence>
<sequence>MNDTWTEILGDLADEAYYREPAVIIFNADCLDILPRLPKVDLVITSPPYNFDAGSGLGCKYTYEFKQKGYKDNLPTEEYLMHQLYVLHNCLELSELTFYNIQMIAGNKDALFQIIGNLGHSLKEVIIWDKKTAEPAINENCLNSQFEFILIFSKNNKRKFEKTYFDKGTLSNVWRIGKNTKKITSEKHSAIMPIDIPIKILDNFTVRDNIILDPFLGSGTTAVASKNLGRKCIGIEIEKKYCDIAIERLKQEVLL</sequence>
<dbReference type="InterPro" id="IPR017985">
    <property type="entry name" value="MeTrfase_CN4_CS"/>
</dbReference>
<dbReference type="Gene3D" id="3.40.50.150">
    <property type="entry name" value="Vaccinia Virus protein VP39"/>
    <property type="match status" value="1"/>
</dbReference>
<dbReference type="EC" id="2.1.1.113" evidence="2"/>
<evidence type="ECO:0000313" key="10">
    <source>
        <dbReference type="EMBL" id="KKN06049.1"/>
    </source>
</evidence>
<gene>
    <name evidence="10" type="ORF">LCGC14_1081270</name>
</gene>
<dbReference type="EMBL" id="LAZR01004734">
    <property type="protein sequence ID" value="KKN06049.1"/>
    <property type="molecule type" value="Genomic_DNA"/>
</dbReference>
<reference evidence="10" key="1">
    <citation type="journal article" date="2015" name="Nature">
        <title>Complex archaea that bridge the gap between prokaryotes and eukaryotes.</title>
        <authorList>
            <person name="Spang A."/>
            <person name="Saw J.H."/>
            <person name="Jorgensen S.L."/>
            <person name="Zaremba-Niedzwiedzka K."/>
            <person name="Martijn J."/>
            <person name="Lind A.E."/>
            <person name="van Eijk R."/>
            <person name="Schleper C."/>
            <person name="Guy L."/>
            <person name="Ettema T.J."/>
        </authorList>
    </citation>
    <scope>NUCLEOTIDE SEQUENCE</scope>
</reference>
<organism evidence="10">
    <name type="scientific">marine sediment metagenome</name>
    <dbReference type="NCBI Taxonomy" id="412755"/>
    <lineage>
        <taxon>unclassified sequences</taxon>
        <taxon>metagenomes</taxon>
        <taxon>ecological metagenomes</taxon>
    </lineage>
</organism>
<feature type="domain" description="DNA methylase N-4/N-6" evidence="9">
    <location>
        <begin position="40"/>
        <end position="246"/>
    </location>
</feature>
<keyword evidence="7" id="KW-0238">DNA-binding</keyword>